<feature type="transmembrane region" description="Helical" evidence="8">
    <location>
        <begin position="246"/>
        <end position="267"/>
    </location>
</feature>
<evidence type="ECO:0000256" key="1">
    <source>
        <dbReference type="ARBA" id="ARBA00004651"/>
    </source>
</evidence>
<name>A0A3E2TP67_9FIRM</name>
<feature type="transmembrane region" description="Helical" evidence="8">
    <location>
        <begin position="441"/>
        <end position="463"/>
    </location>
</feature>
<gene>
    <name evidence="10" type="ORF">DW070_07010</name>
</gene>
<keyword evidence="4 8" id="KW-1133">Transmembrane helix</keyword>
<feature type="transmembrane region" description="Helical" evidence="8">
    <location>
        <begin position="539"/>
        <end position="558"/>
    </location>
</feature>
<evidence type="ECO:0000256" key="3">
    <source>
        <dbReference type="ARBA" id="ARBA00022692"/>
    </source>
</evidence>
<feature type="transmembrane region" description="Helical" evidence="8">
    <location>
        <begin position="680"/>
        <end position="705"/>
    </location>
</feature>
<keyword evidence="5" id="KW-0560">Oxidoreductase</keyword>
<dbReference type="PANTHER" id="PTHR42682">
    <property type="entry name" value="HYDROGENASE-4 COMPONENT F"/>
    <property type="match status" value="1"/>
</dbReference>
<feature type="domain" description="NADH:quinone oxidoreductase/Mrp antiporter transmembrane" evidence="9">
    <location>
        <begin position="128"/>
        <end position="410"/>
    </location>
</feature>
<comment type="subcellular location">
    <subcellularLocation>
        <location evidence="1">Cell membrane</location>
        <topology evidence="1">Multi-pass membrane protein</topology>
    </subcellularLocation>
    <subcellularLocation>
        <location evidence="7">Membrane</location>
        <topology evidence="7">Multi-pass membrane protein</topology>
    </subcellularLocation>
</comment>
<feature type="transmembrane region" description="Helical" evidence="8">
    <location>
        <begin position="34"/>
        <end position="54"/>
    </location>
</feature>
<feature type="transmembrane region" description="Helical" evidence="8">
    <location>
        <begin position="484"/>
        <end position="503"/>
    </location>
</feature>
<organism evidence="10 11">
    <name type="scientific">Coprococcus catus</name>
    <dbReference type="NCBI Taxonomy" id="116085"/>
    <lineage>
        <taxon>Bacteria</taxon>
        <taxon>Bacillati</taxon>
        <taxon>Bacillota</taxon>
        <taxon>Clostridia</taxon>
        <taxon>Lachnospirales</taxon>
        <taxon>Lachnospiraceae</taxon>
        <taxon>Coprococcus</taxon>
    </lineage>
</organism>
<keyword evidence="2" id="KW-1003">Cell membrane</keyword>
<feature type="transmembrane region" description="Helical" evidence="8">
    <location>
        <begin position="206"/>
        <end position="225"/>
    </location>
</feature>
<reference evidence="10 11" key="1">
    <citation type="submission" date="2018-08" db="EMBL/GenBank/DDBJ databases">
        <title>A genome reference for cultivated species of the human gut microbiota.</title>
        <authorList>
            <person name="Zou Y."/>
            <person name="Xue W."/>
            <person name="Luo G."/>
        </authorList>
    </citation>
    <scope>NUCLEOTIDE SEQUENCE [LARGE SCALE GENOMIC DNA]</scope>
    <source>
        <strain evidence="10 11">AF45-17</strain>
    </source>
</reference>
<evidence type="ECO:0000259" key="9">
    <source>
        <dbReference type="Pfam" id="PF00361"/>
    </source>
</evidence>
<feature type="transmembrane region" description="Helical" evidence="8">
    <location>
        <begin position="79"/>
        <end position="97"/>
    </location>
</feature>
<dbReference type="EMBL" id="QVEP01000012">
    <property type="protein sequence ID" value="RGB80286.1"/>
    <property type="molecule type" value="Genomic_DNA"/>
</dbReference>
<feature type="transmembrane region" description="Helical" evidence="8">
    <location>
        <begin position="109"/>
        <end position="126"/>
    </location>
</feature>
<dbReference type="Pfam" id="PF00361">
    <property type="entry name" value="Proton_antipo_M"/>
    <property type="match status" value="1"/>
</dbReference>
<feature type="transmembrane region" description="Helical" evidence="8">
    <location>
        <begin position="344"/>
        <end position="365"/>
    </location>
</feature>
<proteinExistence type="predicted"/>
<evidence type="ECO:0000256" key="2">
    <source>
        <dbReference type="ARBA" id="ARBA00022475"/>
    </source>
</evidence>
<accession>A0A3E2TP67</accession>
<protein>
    <submittedName>
        <fullName evidence="10">Sodium:proton antiporter</fullName>
    </submittedName>
</protein>
<evidence type="ECO:0000256" key="4">
    <source>
        <dbReference type="ARBA" id="ARBA00022989"/>
    </source>
</evidence>
<keyword evidence="6 8" id="KW-0472">Membrane</keyword>
<dbReference type="Proteomes" id="UP000260773">
    <property type="component" value="Unassembled WGS sequence"/>
</dbReference>
<dbReference type="AlphaFoldDB" id="A0A3E2TP67"/>
<dbReference type="RefSeq" id="WP_117527981.1">
    <property type="nucleotide sequence ID" value="NZ_JAJCNA010000003.1"/>
</dbReference>
<evidence type="ECO:0000313" key="10">
    <source>
        <dbReference type="EMBL" id="RGB80286.1"/>
    </source>
</evidence>
<dbReference type="GO" id="GO:0016491">
    <property type="term" value="F:oxidoreductase activity"/>
    <property type="evidence" value="ECO:0007669"/>
    <property type="project" value="UniProtKB-KW"/>
</dbReference>
<keyword evidence="3 7" id="KW-0812">Transmembrane</keyword>
<feature type="transmembrane region" description="Helical" evidence="8">
    <location>
        <begin position="634"/>
        <end position="650"/>
    </location>
</feature>
<feature type="transmembrane region" description="Helical" evidence="8">
    <location>
        <begin position="162"/>
        <end position="186"/>
    </location>
</feature>
<evidence type="ECO:0000256" key="8">
    <source>
        <dbReference type="SAM" id="Phobius"/>
    </source>
</evidence>
<feature type="transmembrane region" description="Helical" evidence="8">
    <location>
        <begin position="377"/>
        <end position="395"/>
    </location>
</feature>
<evidence type="ECO:0000256" key="5">
    <source>
        <dbReference type="ARBA" id="ARBA00023002"/>
    </source>
</evidence>
<feature type="transmembrane region" description="Helical" evidence="8">
    <location>
        <begin position="273"/>
        <end position="295"/>
    </location>
</feature>
<dbReference type="PANTHER" id="PTHR42682:SF4">
    <property type="entry name" value="NADH-UBIQUINONE_PLASTOQUINONE"/>
    <property type="match status" value="1"/>
</dbReference>
<feature type="transmembrane region" description="Helical" evidence="8">
    <location>
        <begin position="6"/>
        <end position="25"/>
    </location>
</feature>
<evidence type="ECO:0000313" key="11">
    <source>
        <dbReference type="Proteomes" id="UP000260773"/>
    </source>
</evidence>
<sequence length="707" mass="78371">MIGNPILLLLVVGPMAAAVIGYLIGRVNKSARDYFADAVTILTFLAMAFFFLTYKEGQEVSLVVPEVCGMGLSFKLDGFRIIFASVTAFMWMMTTIFSKEYLAHARNRNRYYFFLLVTFGATMGVFLSDDLFTTFVFFEIMSLASYVCVIHDEKKETMYAGAVYLAVAVIGGMVTLMGLLMLYHAAGTLQLDALLSVCEEIFPENARWLYIAGGCILFGFGAKAGMYPLHIWLPMAHPVAPAPASALLSGIITKTGIFGVIVISSRIFLHNGYWGMVILLFGVITMMLGGILAVFSLDLKRTLACSSMSQLGFIFVGIGMQGLLGEENALAVRGTMLHMFNHSNLKLVLFMAAGVVVMNLHKLNLNDIRGFGRKKPLLLYTFLMGSLGIGGIPLFNGYVSKTLIHESIVEYIELLKEGHGAATFAFASGAGAAALFKVIEWLFIITGAMTVAYMTKLFIVLFVEKNSDPEIQKKYEAKTNYCNKVTAAVLAITATILPILGVLPTMTLDKLADMGQGFMFGVSPHHAVHYFSLVNLKGGLYSIVIGALIYVVIIRGWMMVKMKTGTVVYVNRWPERLDLLELVYYPIVMIILPNVAAFICRCMDFMMDGLILLARKTTHRQLHGGKNPPKGYRVSFWLGGIFNTVTLWLNKTIYKKHPLKRDYVLRFAEKERVFKDANKIIVASVSFSLLMFGIGIIITVLYLFMVR</sequence>
<feature type="transmembrane region" description="Helical" evidence="8">
    <location>
        <begin position="579"/>
        <end position="599"/>
    </location>
</feature>
<dbReference type="InterPro" id="IPR001750">
    <property type="entry name" value="ND/Mrp_TM"/>
</dbReference>
<dbReference type="GO" id="GO:0005886">
    <property type="term" value="C:plasma membrane"/>
    <property type="evidence" value="ECO:0007669"/>
    <property type="project" value="UniProtKB-SubCell"/>
</dbReference>
<feature type="transmembrane region" description="Helical" evidence="8">
    <location>
        <begin position="302"/>
        <end position="324"/>
    </location>
</feature>
<comment type="caution">
    <text evidence="10">The sequence shown here is derived from an EMBL/GenBank/DDBJ whole genome shotgun (WGS) entry which is preliminary data.</text>
</comment>
<evidence type="ECO:0000256" key="6">
    <source>
        <dbReference type="ARBA" id="ARBA00023136"/>
    </source>
</evidence>
<dbReference type="InterPro" id="IPR052175">
    <property type="entry name" value="ComplexI-like_HydComp"/>
</dbReference>
<feature type="transmembrane region" description="Helical" evidence="8">
    <location>
        <begin position="132"/>
        <end position="150"/>
    </location>
</feature>
<dbReference type="PRINTS" id="PR01434">
    <property type="entry name" value="NADHDHGNASE5"/>
</dbReference>
<evidence type="ECO:0000256" key="7">
    <source>
        <dbReference type="RuleBase" id="RU000320"/>
    </source>
</evidence>